<keyword evidence="2" id="KW-0732">Signal</keyword>
<dbReference type="AlphaFoldDB" id="A0A8S9U236"/>
<evidence type="ECO:0000256" key="2">
    <source>
        <dbReference type="SAM" id="SignalP"/>
    </source>
</evidence>
<protein>
    <recommendedName>
        <fullName evidence="5">Secreted RxLR effector peptide protein</fullName>
    </recommendedName>
</protein>
<sequence length="116" mass="12233">MASRNTRAHLLIGLLGAWELQIGLCFTASHIPGSENTTADAGSRRWGGGSHALLFTELIRGRSQAPTPSSIEVLETAWLNIFTNTLLLPTTSDPTPVPSATGSSGPIRKHPLAPPP</sequence>
<feature type="signal peptide" evidence="2">
    <location>
        <begin position="1"/>
        <end position="25"/>
    </location>
</feature>
<evidence type="ECO:0008006" key="5">
    <source>
        <dbReference type="Google" id="ProtNLM"/>
    </source>
</evidence>
<feature type="compositionally biased region" description="Low complexity" evidence="1">
    <location>
        <begin position="89"/>
        <end position="101"/>
    </location>
</feature>
<name>A0A8S9U236_PHYIN</name>
<evidence type="ECO:0000256" key="1">
    <source>
        <dbReference type="SAM" id="MobiDB-lite"/>
    </source>
</evidence>
<evidence type="ECO:0000313" key="4">
    <source>
        <dbReference type="Proteomes" id="UP000704712"/>
    </source>
</evidence>
<proteinExistence type="predicted"/>
<dbReference type="Proteomes" id="UP000704712">
    <property type="component" value="Unassembled WGS sequence"/>
</dbReference>
<feature type="compositionally biased region" description="Basic residues" evidence="1">
    <location>
        <begin position="107"/>
        <end position="116"/>
    </location>
</feature>
<gene>
    <name evidence="3" type="ORF">GN958_ATG18626</name>
</gene>
<dbReference type="EMBL" id="JAACNO010002579">
    <property type="protein sequence ID" value="KAF4132188.1"/>
    <property type="molecule type" value="Genomic_DNA"/>
</dbReference>
<reference evidence="3" key="1">
    <citation type="submission" date="2020-03" db="EMBL/GenBank/DDBJ databases">
        <title>Hybrid Assembly of Korean Phytophthora infestans isolates.</title>
        <authorList>
            <person name="Prokchorchik M."/>
            <person name="Lee Y."/>
            <person name="Seo J."/>
            <person name="Cho J.-H."/>
            <person name="Park Y.-E."/>
            <person name="Jang D.-C."/>
            <person name="Im J.-S."/>
            <person name="Choi J.-G."/>
            <person name="Park H.-J."/>
            <person name="Lee G.-B."/>
            <person name="Lee Y.-G."/>
            <person name="Hong S.-Y."/>
            <person name="Cho K."/>
            <person name="Sohn K.H."/>
        </authorList>
    </citation>
    <scope>NUCLEOTIDE SEQUENCE</scope>
    <source>
        <strain evidence="3">KR_2_A2</strain>
    </source>
</reference>
<evidence type="ECO:0000313" key="3">
    <source>
        <dbReference type="EMBL" id="KAF4132188.1"/>
    </source>
</evidence>
<comment type="caution">
    <text evidence="3">The sequence shown here is derived from an EMBL/GenBank/DDBJ whole genome shotgun (WGS) entry which is preliminary data.</text>
</comment>
<feature type="region of interest" description="Disordered" evidence="1">
    <location>
        <begin position="89"/>
        <end position="116"/>
    </location>
</feature>
<accession>A0A8S9U236</accession>
<feature type="chain" id="PRO_5035779910" description="Secreted RxLR effector peptide protein" evidence="2">
    <location>
        <begin position="26"/>
        <end position="116"/>
    </location>
</feature>
<organism evidence="3 4">
    <name type="scientific">Phytophthora infestans</name>
    <name type="common">Potato late blight agent</name>
    <name type="synonym">Botrytis infestans</name>
    <dbReference type="NCBI Taxonomy" id="4787"/>
    <lineage>
        <taxon>Eukaryota</taxon>
        <taxon>Sar</taxon>
        <taxon>Stramenopiles</taxon>
        <taxon>Oomycota</taxon>
        <taxon>Peronosporomycetes</taxon>
        <taxon>Peronosporales</taxon>
        <taxon>Peronosporaceae</taxon>
        <taxon>Phytophthora</taxon>
    </lineage>
</organism>